<dbReference type="EMBL" id="BMPP01000014">
    <property type="protein sequence ID" value="GGK34867.1"/>
    <property type="molecule type" value="Genomic_DNA"/>
</dbReference>
<proteinExistence type="predicted"/>
<sequence length="132" mass="14183">MNGGNPTSGIDRGEVTDYPAGVLPDRNWRGFAFDFGEHVSPNGVIEEYTSAQTTALKNKLMVVRYSAGKDIIVLTQGGTSQDIIGSETNIPGLSDFNPSPLDLTENRTNGHLYVAQLDETTGSGKITLARPR</sequence>
<evidence type="ECO:0000313" key="1">
    <source>
        <dbReference type="EMBL" id="GGK34867.1"/>
    </source>
</evidence>
<organism evidence="1 2">
    <name type="scientific">Deinococcus malanensis</name>
    <dbReference type="NCBI Taxonomy" id="1706855"/>
    <lineage>
        <taxon>Bacteria</taxon>
        <taxon>Thermotogati</taxon>
        <taxon>Deinococcota</taxon>
        <taxon>Deinococci</taxon>
        <taxon>Deinococcales</taxon>
        <taxon>Deinococcaceae</taxon>
        <taxon>Deinococcus</taxon>
    </lineage>
</organism>
<dbReference type="RefSeq" id="WP_229780842.1">
    <property type="nucleotide sequence ID" value="NZ_BMPP01000014.1"/>
</dbReference>
<name>A0ABQ2EZ48_9DEIO</name>
<gene>
    <name evidence="1" type="ORF">GCM10008955_31000</name>
</gene>
<evidence type="ECO:0000313" key="2">
    <source>
        <dbReference type="Proteomes" id="UP000647587"/>
    </source>
</evidence>
<comment type="caution">
    <text evidence="1">The sequence shown here is derived from an EMBL/GenBank/DDBJ whole genome shotgun (WGS) entry which is preliminary data.</text>
</comment>
<protein>
    <submittedName>
        <fullName evidence="1">Uncharacterized protein</fullName>
    </submittedName>
</protein>
<reference evidence="2" key="1">
    <citation type="journal article" date="2019" name="Int. J. Syst. Evol. Microbiol.">
        <title>The Global Catalogue of Microorganisms (GCM) 10K type strain sequencing project: providing services to taxonomists for standard genome sequencing and annotation.</title>
        <authorList>
            <consortium name="The Broad Institute Genomics Platform"/>
            <consortium name="The Broad Institute Genome Sequencing Center for Infectious Disease"/>
            <person name="Wu L."/>
            <person name="Ma J."/>
        </authorList>
    </citation>
    <scope>NUCLEOTIDE SEQUENCE [LARGE SCALE GENOMIC DNA]</scope>
    <source>
        <strain evidence="2">JCM 30331</strain>
    </source>
</reference>
<accession>A0ABQ2EZ48</accession>
<dbReference type="Proteomes" id="UP000647587">
    <property type="component" value="Unassembled WGS sequence"/>
</dbReference>
<keyword evidence="2" id="KW-1185">Reference proteome</keyword>